<dbReference type="GO" id="GO:0006598">
    <property type="term" value="P:polyamine catabolic process"/>
    <property type="evidence" value="ECO:0007669"/>
    <property type="project" value="TreeGrafter"/>
</dbReference>
<dbReference type="FunFam" id="3.40.50.880:FF:000030">
    <property type="entry name" value="Gamma-glutamyl-gamma-aminobutyrate hydrolase PuuD"/>
    <property type="match status" value="1"/>
</dbReference>
<evidence type="ECO:0000313" key="1">
    <source>
        <dbReference type="EMBL" id="MXQ53676.1"/>
    </source>
</evidence>
<reference evidence="1 2" key="1">
    <citation type="submission" date="2019-12" db="EMBL/GenBank/DDBJ databases">
        <title>Whole-genome analyses of novel actinobacteria.</title>
        <authorList>
            <person name="Sahin N."/>
            <person name="Saygin H."/>
        </authorList>
    </citation>
    <scope>NUCLEOTIDE SEQUENCE [LARGE SCALE GENOMIC DNA]</scope>
    <source>
        <strain evidence="1 2">KC615</strain>
    </source>
</reference>
<keyword evidence="1" id="KW-0378">Hydrolase</keyword>
<gene>
    <name evidence="1" type="ORF">GSM42_08020</name>
</gene>
<comment type="caution">
    <text evidence="1">The sequence shown here is derived from an EMBL/GenBank/DDBJ whole genome shotgun (WGS) entry which is preliminary data.</text>
</comment>
<dbReference type="RefSeq" id="WP_160801030.1">
    <property type="nucleotide sequence ID" value="NZ_WUUL01000004.1"/>
</dbReference>
<dbReference type="EMBL" id="WUUL01000004">
    <property type="protein sequence ID" value="MXQ53676.1"/>
    <property type="molecule type" value="Genomic_DNA"/>
</dbReference>
<dbReference type="PANTHER" id="PTHR43235">
    <property type="entry name" value="GLUTAMINE AMIDOTRANSFERASE PB2B2.05-RELATED"/>
    <property type="match status" value="1"/>
</dbReference>
<dbReference type="PROSITE" id="PS51273">
    <property type="entry name" value="GATASE_TYPE_1"/>
    <property type="match status" value="1"/>
</dbReference>
<dbReference type="GO" id="GO:0005829">
    <property type="term" value="C:cytosol"/>
    <property type="evidence" value="ECO:0007669"/>
    <property type="project" value="TreeGrafter"/>
</dbReference>
<dbReference type="InterPro" id="IPR044668">
    <property type="entry name" value="PuuD-like"/>
</dbReference>
<evidence type="ECO:0000313" key="2">
    <source>
        <dbReference type="Proteomes" id="UP000430692"/>
    </source>
</evidence>
<dbReference type="Proteomes" id="UP000430692">
    <property type="component" value="Unassembled WGS sequence"/>
</dbReference>
<dbReference type="Pfam" id="PF07722">
    <property type="entry name" value="Peptidase_C26"/>
    <property type="match status" value="1"/>
</dbReference>
<keyword evidence="2" id="KW-1185">Reference proteome</keyword>
<accession>A0A6I4VV40</accession>
<organism evidence="1 2">
    <name type="scientific">Shimazuella alba</name>
    <dbReference type="NCBI Taxonomy" id="2690964"/>
    <lineage>
        <taxon>Bacteria</taxon>
        <taxon>Bacillati</taxon>
        <taxon>Bacillota</taxon>
        <taxon>Bacilli</taxon>
        <taxon>Bacillales</taxon>
        <taxon>Thermoactinomycetaceae</taxon>
        <taxon>Shimazuella</taxon>
    </lineage>
</organism>
<dbReference type="AlphaFoldDB" id="A0A6I4VV40"/>
<sequence>MYPMIAVTMALDEKKYYVNKDYIQSIVQAGGIPFVISNINDPLMIQKMVRSCDGLLLTGGEDVDPNHYGEEPLPQIGVIVPERDELELHVVRLFLQQNKPIFAICRGCQLLNVAFGGDLYQDIPSQTASIINHEQKAPRGYPYHSIKVFAQSLLYRILQQEKIRVNSYHHQAAKTIREPLRVCAIADDGIVEAIESSIHDFVLGVQWHPEGMAIVHDKYAQMLFDAFIHASQKYKN</sequence>
<dbReference type="GO" id="GO:0033969">
    <property type="term" value="F:gamma-glutamyl-gamma-aminobutyrate hydrolase activity"/>
    <property type="evidence" value="ECO:0007669"/>
    <property type="project" value="TreeGrafter"/>
</dbReference>
<name>A0A6I4VV40_9BACL</name>
<dbReference type="InterPro" id="IPR011697">
    <property type="entry name" value="Peptidase_C26"/>
</dbReference>
<protein>
    <submittedName>
        <fullName evidence="1">Gamma-glutamyl-gamma-aminobutyrate hydrolase family protein</fullName>
    </submittedName>
</protein>
<proteinExistence type="predicted"/>
<dbReference type="PANTHER" id="PTHR43235:SF1">
    <property type="entry name" value="GLUTAMINE AMIDOTRANSFERASE PB2B2.05-RELATED"/>
    <property type="match status" value="1"/>
</dbReference>
<dbReference type="SUPFAM" id="SSF52317">
    <property type="entry name" value="Class I glutamine amidotransferase-like"/>
    <property type="match status" value="1"/>
</dbReference>
<dbReference type="CDD" id="cd01745">
    <property type="entry name" value="GATase1_2"/>
    <property type="match status" value="1"/>
</dbReference>
<dbReference type="InterPro" id="IPR029062">
    <property type="entry name" value="Class_I_gatase-like"/>
</dbReference>
<dbReference type="Gene3D" id="3.40.50.880">
    <property type="match status" value="1"/>
</dbReference>